<name>A0ABW0X1C9_9ACTN</name>
<proteinExistence type="predicted"/>
<dbReference type="Proteomes" id="UP001595975">
    <property type="component" value="Unassembled WGS sequence"/>
</dbReference>
<sequence length="228" mass="23030">MEQSIRTQPPGPRRRPPNGAAGAAVPGPGRAPENTGEPAVRPAGKAPKAPGRAAGKASGRTTGKASGKAAGRGADPGSRLRPVSGPPSRARMAGRLYGRRRNGRPTRLTAVGAGVVALPATVAVAGLDRLAFGGLGLLFGVGYLLVCFQLAVRVRYADLLAAPISGPIAFAAALLLFGPVTSSGVTAQVVGLATNLATRAGWLFSGTGLAAAIVLARFVAQRRIHRAR</sequence>
<protein>
    <submittedName>
        <fullName evidence="4">DUF6542 domain-containing protein</fullName>
    </submittedName>
</protein>
<keyword evidence="2" id="KW-0472">Membrane</keyword>
<dbReference type="Pfam" id="PF20177">
    <property type="entry name" value="DUF6542"/>
    <property type="match status" value="1"/>
</dbReference>
<dbReference type="RefSeq" id="WP_380223977.1">
    <property type="nucleotide sequence ID" value="NZ_JBHSOF010000004.1"/>
</dbReference>
<evidence type="ECO:0000313" key="5">
    <source>
        <dbReference type="Proteomes" id="UP001595975"/>
    </source>
</evidence>
<evidence type="ECO:0000256" key="1">
    <source>
        <dbReference type="SAM" id="MobiDB-lite"/>
    </source>
</evidence>
<keyword evidence="2" id="KW-1133">Transmembrane helix</keyword>
<feature type="transmembrane region" description="Helical" evidence="2">
    <location>
        <begin position="200"/>
        <end position="220"/>
    </location>
</feature>
<comment type="caution">
    <text evidence="4">The sequence shown here is derived from an EMBL/GenBank/DDBJ whole genome shotgun (WGS) entry which is preliminary data.</text>
</comment>
<feature type="compositionally biased region" description="Low complexity" evidence="1">
    <location>
        <begin position="17"/>
        <end position="73"/>
    </location>
</feature>
<keyword evidence="5" id="KW-1185">Reference proteome</keyword>
<reference evidence="5" key="1">
    <citation type="journal article" date="2019" name="Int. J. Syst. Evol. Microbiol.">
        <title>The Global Catalogue of Microorganisms (GCM) 10K type strain sequencing project: providing services to taxonomists for standard genome sequencing and annotation.</title>
        <authorList>
            <consortium name="The Broad Institute Genomics Platform"/>
            <consortium name="The Broad Institute Genome Sequencing Center for Infectious Disease"/>
            <person name="Wu L."/>
            <person name="Ma J."/>
        </authorList>
    </citation>
    <scope>NUCLEOTIDE SEQUENCE [LARGE SCALE GENOMIC DNA]</scope>
    <source>
        <strain evidence="5">CGMCC 4.1437</strain>
    </source>
</reference>
<feature type="transmembrane region" description="Helical" evidence="2">
    <location>
        <begin position="159"/>
        <end position="180"/>
    </location>
</feature>
<accession>A0ABW0X1C9</accession>
<evidence type="ECO:0000256" key="2">
    <source>
        <dbReference type="SAM" id="Phobius"/>
    </source>
</evidence>
<evidence type="ECO:0000313" key="4">
    <source>
        <dbReference type="EMBL" id="MFC5662365.1"/>
    </source>
</evidence>
<feature type="transmembrane region" description="Helical" evidence="2">
    <location>
        <begin position="108"/>
        <end position="126"/>
    </location>
</feature>
<organism evidence="4 5">
    <name type="scientific">Kitasatospora misakiensis</name>
    <dbReference type="NCBI Taxonomy" id="67330"/>
    <lineage>
        <taxon>Bacteria</taxon>
        <taxon>Bacillati</taxon>
        <taxon>Actinomycetota</taxon>
        <taxon>Actinomycetes</taxon>
        <taxon>Kitasatosporales</taxon>
        <taxon>Streptomycetaceae</taxon>
        <taxon>Kitasatospora</taxon>
    </lineage>
</organism>
<dbReference type="EMBL" id="JBHSOF010000004">
    <property type="protein sequence ID" value="MFC5662365.1"/>
    <property type="molecule type" value="Genomic_DNA"/>
</dbReference>
<dbReference type="InterPro" id="IPR046672">
    <property type="entry name" value="DUF6542"/>
</dbReference>
<feature type="domain" description="DUF6542" evidence="3">
    <location>
        <begin position="107"/>
        <end position="223"/>
    </location>
</feature>
<gene>
    <name evidence="4" type="ORF">ACFP3U_05145</name>
</gene>
<feature type="transmembrane region" description="Helical" evidence="2">
    <location>
        <begin position="132"/>
        <end position="152"/>
    </location>
</feature>
<feature type="region of interest" description="Disordered" evidence="1">
    <location>
        <begin position="1"/>
        <end position="92"/>
    </location>
</feature>
<evidence type="ECO:0000259" key="3">
    <source>
        <dbReference type="Pfam" id="PF20177"/>
    </source>
</evidence>
<keyword evidence="2" id="KW-0812">Transmembrane</keyword>